<dbReference type="RefSeq" id="WP_067033788.1">
    <property type="nucleotide sequence ID" value="NZ_FLRA01000009.1"/>
</dbReference>
<gene>
    <name evidence="6" type="ORF">MGA5115_01344</name>
    <name evidence="7" type="ORF">MGA5116_03051</name>
</gene>
<evidence type="ECO:0000256" key="1">
    <source>
        <dbReference type="ARBA" id="ARBA00001947"/>
    </source>
</evidence>
<keyword evidence="8" id="KW-1185">Reference proteome</keyword>
<dbReference type="Pfam" id="PF24827">
    <property type="entry name" value="AstE_AspA_cat"/>
    <property type="match status" value="1"/>
</dbReference>
<dbReference type="OrthoDB" id="527673at2"/>
<dbReference type="Proteomes" id="UP000092840">
    <property type="component" value="Unassembled WGS sequence"/>
</dbReference>
<dbReference type="PANTHER" id="PTHR37326">
    <property type="entry name" value="BLL3975 PROTEIN"/>
    <property type="match status" value="1"/>
</dbReference>
<dbReference type="AlphaFoldDB" id="A0A1C3JQ40"/>
<dbReference type="GO" id="GO:0016788">
    <property type="term" value="F:hydrolase activity, acting on ester bonds"/>
    <property type="evidence" value="ECO:0007669"/>
    <property type="project" value="InterPro"/>
</dbReference>
<proteinExistence type="predicted"/>
<protein>
    <submittedName>
        <fullName evidence="6">Succinylglutamate desuccinylase / Aspartoacylase family protein</fullName>
    </submittedName>
</protein>
<dbReference type="EMBL" id="FLRB01000018">
    <property type="protein sequence ID" value="SBT22431.1"/>
    <property type="molecule type" value="Genomic_DNA"/>
</dbReference>
<evidence type="ECO:0000256" key="2">
    <source>
        <dbReference type="ARBA" id="ARBA00022723"/>
    </source>
</evidence>
<dbReference type="CDD" id="cd06250">
    <property type="entry name" value="M14_PaAOTO_like"/>
    <property type="match status" value="1"/>
</dbReference>
<dbReference type="EMBL" id="FLRA01000009">
    <property type="protein sequence ID" value="SBT17235.1"/>
    <property type="molecule type" value="Genomic_DNA"/>
</dbReference>
<evidence type="ECO:0000313" key="8">
    <source>
        <dbReference type="Proteomes" id="UP000092840"/>
    </source>
</evidence>
<evidence type="ECO:0000313" key="6">
    <source>
        <dbReference type="EMBL" id="SBT17235.1"/>
    </source>
</evidence>
<sequence length="380" mass="42093">MSHQVFSHTLPSATPGTQRVVKAHHFGELGSRPKIYLQAGLHADEWPGFLVLNTLIKKLIKADEKGLIKGEIIIVPVANPIGLGQNFHGYIPGRFAFSDGGGNFNRNWPQLGDKVERRIHEQVTGDIDQNIDLVRQAIRQELTALPENSELQGLRKTLLALSMDADEVIDLHCSGEACMHAYVAQEFEAYFTPLLGLMGADVALSELETGAHSFDETNASVWRHLKTHYAHLMPWGCRSLTLELRGENDISHDFAEQDASALMKYFIHRQVVEGKAPKIDSRQVTFYPLDAMDLVKAPVAGIACFNKSLGEAVEAGEVIGEVVDLMADDVMQSAYPLIARADGVFFARFQRRLVVCGESIAKIAGREHLAFREIGHLFED</sequence>
<evidence type="ECO:0000259" key="5">
    <source>
        <dbReference type="Pfam" id="PF24827"/>
    </source>
</evidence>
<dbReference type="Proteomes" id="UP000092871">
    <property type="component" value="Unassembled WGS sequence"/>
</dbReference>
<feature type="domain" description="Succinylglutamate desuccinylase/Aspartoacylase catalytic" evidence="5">
    <location>
        <begin position="33"/>
        <end position="261"/>
    </location>
</feature>
<accession>A0A1C3JQ40</accession>
<evidence type="ECO:0000313" key="7">
    <source>
        <dbReference type="EMBL" id="SBT22431.1"/>
    </source>
</evidence>
<dbReference type="Gene3D" id="3.40.630.10">
    <property type="entry name" value="Zn peptidases"/>
    <property type="match status" value="1"/>
</dbReference>
<dbReference type="GO" id="GO:0046872">
    <property type="term" value="F:metal ion binding"/>
    <property type="evidence" value="ECO:0007669"/>
    <property type="project" value="UniProtKB-KW"/>
</dbReference>
<dbReference type="SUPFAM" id="SSF53187">
    <property type="entry name" value="Zn-dependent exopeptidases"/>
    <property type="match status" value="1"/>
</dbReference>
<dbReference type="InterPro" id="IPR055438">
    <property type="entry name" value="AstE_AspA_cat"/>
</dbReference>
<name>A0A1C3JQ40_9GAMM</name>
<keyword evidence="2" id="KW-0479">Metal-binding</keyword>
<evidence type="ECO:0000256" key="3">
    <source>
        <dbReference type="ARBA" id="ARBA00022801"/>
    </source>
</evidence>
<reference evidence="7 8" key="2">
    <citation type="submission" date="2016-06" db="EMBL/GenBank/DDBJ databases">
        <authorList>
            <person name="Rodrigo-Torres L."/>
            <person name="Arahal D.R."/>
        </authorList>
    </citation>
    <scope>NUCLEOTIDE SEQUENCE [LARGE SCALE GENOMIC DNA]</scope>
    <source>
        <strain evidence="7 8">CECT 5116</strain>
    </source>
</reference>
<evidence type="ECO:0000256" key="4">
    <source>
        <dbReference type="ARBA" id="ARBA00022833"/>
    </source>
</evidence>
<reference evidence="6 9" key="1">
    <citation type="submission" date="2016-06" db="EMBL/GenBank/DDBJ databases">
        <authorList>
            <person name="Kjaerup R.B."/>
            <person name="Dalgaard T.S."/>
            <person name="Juul-Madsen H.R."/>
        </authorList>
    </citation>
    <scope>NUCLEOTIDE SEQUENCE [LARGE SCALE GENOMIC DNA]</scope>
    <source>
        <strain evidence="6 9">CECT 5115</strain>
    </source>
</reference>
<keyword evidence="3" id="KW-0378">Hydrolase</keyword>
<evidence type="ECO:0000313" key="9">
    <source>
        <dbReference type="Proteomes" id="UP000092871"/>
    </source>
</evidence>
<dbReference type="PANTHER" id="PTHR37326:SF1">
    <property type="entry name" value="BLL3975 PROTEIN"/>
    <property type="match status" value="1"/>
</dbReference>
<dbReference type="InterPro" id="IPR053138">
    <property type="entry name" value="N-alpha-Ac-DABA_deacetylase"/>
</dbReference>
<comment type="cofactor">
    <cofactor evidence="1">
        <name>Zn(2+)</name>
        <dbReference type="ChEBI" id="CHEBI:29105"/>
    </cofactor>
</comment>
<organism evidence="6 9">
    <name type="scientific">Marinomonas gallaica</name>
    <dbReference type="NCBI Taxonomy" id="1806667"/>
    <lineage>
        <taxon>Bacteria</taxon>
        <taxon>Pseudomonadati</taxon>
        <taxon>Pseudomonadota</taxon>
        <taxon>Gammaproteobacteria</taxon>
        <taxon>Oceanospirillales</taxon>
        <taxon>Oceanospirillaceae</taxon>
        <taxon>Marinomonas</taxon>
    </lineage>
</organism>
<keyword evidence="4" id="KW-0862">Zinc</keyword>